<dbReference type="EMBL" id="LCKM01000052">
    <property type="protein sequence ID" value="KKT96677.1"/>
    <property type="molecule type" value="Genomic_DNA"/>
</dbReference>
<name>A0A0G1NUE1_9BACT</name>
<sequence length="189" mass="21404">GAATGQAAGGWERKGGFRALVGMAVGIIFISGLLFPLEAFTAYYGNFKQYQGLDGERWMMDTNPDYYEAALFLRNNSEGKRIVEAVGDSYTEYNSVSVFSGVPTILGWRVHEWLWRGGYEVVGQRDEEVKLIYEGQVMEQTRALLDRYGVGWIVVGPNERQKYRINEILLLSLGKVAWEKNNVYLIKVD</sequence>
<comment type="caution">
    <text evidence="2">The sequence shown here is derived from an EMBL/GenBank/DDBJ whole genome shotgun (WGS) entry which is preliminary data.</text>
</comment>
<dbReference type="PANTHER" id="PTHR10790:SF51">
    <property type="entry name" value="TETRATRICOPEPTIDE REPEAT PROTEIN"/>
    <property type="match status" value="1"/>
</dbReference>
<feature type="non-terminal residue" evidence="2">
    <location>
        <position position="1"/>
    </location>
</feature>
<keyword evidence="1" id="KW-0472">Membrane</keyword>
<proteinExistence type="predicted"/>
<reference evidence="2 3" key="1">
    <citation type="journal article" date="2015" name="Nature">
        <title>rRNA introns, odd ribosomes, and small enigmatic genomes across a large radiation of phyla.</title>
        <authorList>
            <person name="Brown C.T."/>
            <person name="Hug L.A."/>
            <person name="Thomas B.C."/>
            <person name="Sharon I."/>
            <person name="Castelle C.J."/>
            <person name="Singh A."/>
            <person name="Wilkins M.J."/>
            <person name="Williams K.H."/>
            <person name="Banfield J.F."/>
        </authorList>
    </citation>
    <scope>NUCLEOTIDE SEQUENCE [LARGE SCALE GENOMIC DNA]</scope>
</reference>
<evidence type="ECO:0000313" key="3">
    <source>
        <dbReference type="Proteomes" id="UP000034214"/>
    </source>
</evidence>
<keyword evidence="1" id="KW-1133">Transmembrane helix</keyword>
<gene>
    <name evidence="2" type="ORF">UW99_C0052G0001</name>
</gene>
<organism evidence="2 3">
    <name type="scientific">Candidatus Collierbacteria bacterium GW2011_GWC2_45_15</name>
    <dbReference type="NCBI Taxonomy" id="1618394"/>
    <lineage>
        <taxon>Bacteria</taxon>
        <taxon>Candidatus Collieribacteriota</taxon>
    </lineage>
</organism>
<protein>
    <submittedName>
        <fullName evidence="2">YYY membrane protein</fullName>
    </submittedName>
</protein>
<accession>A0A0G1NUE1</accession>
<dbReference type="PANTHER" id="PTHR10790">
    <property type="entry name" value="TPR-DOMAIN CONTAINING PROTEIN"/>
    <property type="match status" value="1"/>
</dbReference>
<dbReference type="AlphaFoldDB" id="A0A0G1NUE1"/>
<keyword evidence="1" id="KW-0812">Transmembrane</keyword>
<evidence type="ECO:0000313" key="2">
    <source>
        <dbReference type="EMBL" id="KKT96677.1"/>
    </source>
</evidence>
<feature type="transmembrane region" description="Helical" evidence="1">
    <location>
        <begin position="20"/>
        <end position="44"/>
    </location>
</feature>
<evidence type="ECO:0000256" key="1">
    <source>
        <dbReference type="SAM" id="Phobius"/>
    </source>
</evidence>
<dbReference type="Proteomes" id="UP000034214">
    <property type="component" value="Unassembled WGS sequence"/>
</dbReference>